<comment type="similarity">
    <text evidence="1">Belongs to the carbon-nitrogen hydrolase superfamily. BTD/VNN family.</text>
</comment>
<comment type="caution">
    <text evidence="5">The sequence shown here is derived from an EMBL/GenBank/DDBJ whole genome shotgun (WGS) entry which is preliminary data.</text>
</comment>
<dbReference type="Pfam" id="PF19018">
    <property type="entry name" value="Vanin_C"/>
    <property type="match status" value="1"/>
</dbReference>
<accession>A0AAV4U588</accession>
<keyword evidence="2" id="KW-0378">Hydrolase</keyword>
<feature type="domain" description="CN hydrolase" evidence="4">
    <location>
        <begin position="35"/>
        <end position="304"/>
    </location>
</feature>
<dbReference type="InterPro" id="IPR043957">
    <property type="entry name" value="Vanin_C"/>
</dbReference>
<name>A0AAV4U588_9ARAC</name>
<evidence type="ECO:0000259" key="4">
    <source>
        <dbReference type="PROSITE" id="PS50263"/>
    </source>
</evidence>
<dbReference type="InterPro" id="IPR040154">
    <property type="entry name" value="Biotinidase/VNN"/>
</dbReference>
<dbReference type="Pfam" id="PF00795">
    <property type="entry name" value="CN_hydrolase"/>
    <property type="match status" value="1"/>
</dbReference>
<sequence>MWTIPIVLLVVLLVAPTPVQPATDEYFTAAVFEFVQLYDYCPETQEQADEIVRRNLNSYKAAAELAAAQGADLIAFPEYGIFPECSREITKMFLEIVPDPSAVREAPCDFPEKYQNMPQLYTLSCMAKNHSMYVQANTGDLMMCEETKITQCPKDGRLQLNTNVVFDREGAVVTRYHKEHLWGEEGMDMAVEKQNPIFKTDFGTFATFVCFDVVLARIIEVIEEPEVDGVVFSTMWENSAPLFTSVQYFQSWAMGNNASLIAADIQLPGQLAVGSGIFHAKEGALVYTYDPDGISKLLVARVPRRGHKLKEPKASITAITHDGTYKWSHDGDDVPYETVHSAHYHLKDDLHHNRYHETDLVNYTLVQLTSPRDRLTTCNNGMCCTLDYSIENLNETFYFAVYNGTQGSFPPLFWCEEDCMLVRCDPRNDKPCSNFPLLTKNVFHHLSLRANYSTPFVYPSVVSNRMRLVPRRQWEWGVDRKHGYYESFLNFHSEKGQDILAVGLKGRCYKRDPPASFF</sequence>
<keyword evidence="3" id="KW-0732">Signal</keyword>
<dbReference type="Proteomes" id="UP001054837">
    <property type="component" value="Unassembled WGS sequence"/>
</dbReference>
<protein>
    <submittedName>
        <fullName evidence="5">Pantetheinase</fullName>
    </submittedName>
</protein>
<dbReference type="InterPro" id="IPR036526">
    <property type="entry name" value="C-N_Hydrolase_sf"/>
</dbReference>
<evidence type="ECO:0000313" key="6">
    <source>
        <dbReference type="Proteomes" id="UP001054837"/>
    </source>
</evidence>
<evidence type="ECO:0000256" key="2">
    <source>
        <dbReference type="ARBA" id="ARBA00022801"/>
    </source>
</evidence>
<dbReference type="EMBL" id="BPLQ01010733">
    <property type="protein sequence ID" value="GIY52988.1"/>
    <property type="molecule type" value="Genomic_DNA"/>
</dbReference>
<dbReference type="InterPro" id="IPR003010">
    <property type="entry name" value="C-N_Hydrolase"/>
</dbReference>
<dbReference type="SUPFAM" id="SSF56317">
    <property type="entry name" value="Carbon-nitrogen hydrolase"/>
    <property type="match status" value="1"/>
</dbReference>
<proteinExistence type="inferred from homology"/>
<dbReference type="PROSITE" id="PS50263">
    <property type="entry name" value="CN_HYDROLASE"/>
    <property type="match status" value="1"/>
</dbReference>
<evidence type="ECO:0000256" key="1">
    <source>
        <dbReference type="ARBA" id="ARBA00008225"/>
    </source>
</evidence>
<organism evidence="5 6">
    <name type="scientific">Caerostris darwini</name>
    <dbReference type="NCBI Taxonomy" id="1538125"/>
    <lineage>
        <taxon>Eukaryota</taxon>
        <taxon>Metazoa</taxon>
        <taxon>Ecdysozoa</taxon>
        <taxon>Arthropoda</taxon>
        <taxon>Chelicerata</taxon>
        <taxon>Arachnida</taxon>
        <taxon>Araneae</taxon>
        <taxon>Araneomorphae</taxon>
        <taxon>Entelegynae</taxon>
        <taxon>Araneoidea</taxon>
        <taxon>Araneidae</taxon>
        <taxon>Caerostris</taxon>
    </lineage>
</organism>
<dbReference type="PANTHER" id="PTHR10609">
    <property type="entry name" value="BIOTINIDASE-RELATED"/>
    <property type="match status" value="1"/>
</dbReference>
<reference evidence="5 6" key="1">
    <citation type="submission" date="2021-06" db="EMBL/GenBank/DDBJ databases">
        <title>Caerostris darwini draft genome.</title>
        <authorList>
            <person name="Kono N."/>
            <person name="Arakawa K."/>
        </authorList>
    </citation>
    <scope>NUCLEOTIDE SEQUENCE [LARGE SCALE GENOMIC DNA]</scope>
</reference>
<feature type="chain" id="PRO_5043495442" evidence="3">
    <location>
        <begin position="22"/>
        <end position="518"/>
    </location>
</feature>
<feature type="signal peptide" evidence="3">
    <location>
        <begin position="1"/>
        <end position="21"/>
    </location>
</feature>
<gene>
    <name evidence="5" type="primary">Vnn1</name>
    <name evidence="5" type="ORF">CDAR_182151</name>
</gene>
<dbReference type="AlphaFoldDB" id="A0AAV4U588"/>
<dbReference type="GO" id="GO:0016787">
    <property type="term" value="F:hydrolase activity"/>
    <property type="evidence" value="ECO:0007669"/>
    <property type="project" value="UniProtKB-KW"/>
</dbReference>
<evidence type="ECO:0000256" key="3">
    <source>
        <dbReference type="SAM" id="SignalP"/>
    </source>
</evidence>
<keyword evidence="6" id="KW-1185">Reference proteome</keyword>
<dbReference type="Gene3D" id="3.60.110.10">
    <property type="entry name" value="Carbon-nitrogen hydrolase"/>
    <property type="match status" value="1"/>
</dbReference>
<dbReference type="PANTHER" id="PTHR10609:SF27">
    <property type="entry name" value="CN HYDROLASE DOMAIN-CONTAINING PROTEIN-RELATED"/>
    <property type="match status" value="1"/>
</dbReference>
<evidence type="ECO:0000313" key="5">
    <source>
        <dbReference type="EMBL" id="GIY52988.1"/>
    </source>
</evidence>